<dbReference type="EMBL" id="JAGFOA010000003">
    <property type="protein sequence ID" value="MBO3663463.1"/>
    <property type="molecule type" value="Genomic_DNA"/>
</dbReference>
<proteinExistence type="predicted"/>
<dbReference type="Proteomes" id="UP000680132">
    <property type="component" value="Unassembled WGS sequence"/>
</dbReference>
<keyword evidence="3" id="KW-1185">Reference proteome</keyword>
<feature type="domain" description="YbaK/aminoacyl-tRNA synthetase-associated" evidence="1">
    <location>
        <begin position="24"/>
        <end position="143"/>
    </location>
</feature>
<dbReference type="InterPro" id="IPR036754">
    <property type="entry name" value="YbaK/aa-tRNA-synt-asso_dom_sf"/>
</dbReference>
<dbReference type="AlphaFoldDB" id="A0A939TMR5"/>
<reference evidence="2" key="1">
    <citation type="submission" date="2021-03" db="EMBL/GenBank/DDBJ databases">
        <title>Microbacterium sp. nov., a novel actinobacterium isolated from cow dung.</title>
        <authorList>
            <person name="Zhang L."/>
        </authorList>
    </citation>
    <scope>NUCLEOTIDE SEQUENCE</scope>
    <source>
        <strain evidence="2">NEAU-LLB</strain>
    </source>
</reference>
<evidence type="ECO:0000313" key="3">
    <source>
        <dbReference type="Proteomes" id="UP000680132"/>
    </source>
</evidence>
<accession>A0A939TMR5</accession>
<evidence type="ECO:0000259" key="1">
    <source>
        <dbReference type="Pfam" id="PF04073"/>
    </source>
</evidence>
<dbReference type="PANTHER" id="PTHR30411">
    <property type="entry name" value="CYTOPLASMIC PROTEIN"/>
    <property type="match status" value="1"/>
</dbReference>
<protein>
    <submittedName>
        <fullName evidence="2">YbaK/EbsC family protein</fullName>
    </submittedName>
</protein>
<dbReference type="SUPFAM" id="SSF55826">
    <property type="entry name" value="YbaK/ProRS associated domain"/>
    <property type="match status" value="1"/>
</dbReference>
<sequence>MSLQDVRTHLARFGRDGDVVVLAESSATVELAAAAIGVPPERIAKTLSIYAADRQRAILLVAAGDARLSSGAFKRAFGHKPTFLAADDVERLTGHPIGGVCPFANPPGAEVWLDESLRRFDRVYPAAGAIDAAVGIDVSDLAEVAGAAGWVDVTTR</sequence>
<dbReference type="InterPro" id="IPR007214">
    <property type="entry name" value="YbaK/aa-tRNA-synth-assoc-dom"/>
</dbReference>
<dbReference type="Pfam" id="PF04073">
    <property type="entry name" value="tRNA_edit"/>
    <property type="match status" value="1"/>
</dbReference>
<dbReference type="GO" id="GO:0002161">
    <property type="term" value="F:aminoacyl-tRNA deacylase activity"/>
    <property type="evidence" value="ECO:0007669"/>
    <property type="project" value="InterPro"/>
</dbReference>
<organism evidence="2 3">
    <name type="scientific">Microbacterium stercoris</name>
    <dbReference type="NCBI Taxonomy" id="2820289"/>
    <lineage>
        <taxon>Bacteria</taxon>
        <taxon>Bacillati</taxon>
        <taxon>Actinomycetota</taxon>
        <taxon>Actinomycetes</taxon>
        <taxon>Micrococcales</taxon>
        <taxon>Microbacteriaceae</taxon>
        <taxon>Microbacterium</taxon>
    </lineage>
</organism>
<dbReference type="RefSeq" id="WP_208502604.1">
    <property type="nucleotide sequence ID" value="NZ_JAGFOA010000003.1"/>
</dbReference>
<comment type="caution">
    <text evidence="2">The sequence shown here is derived from an EMBL/GenBank/DDBJ whole genome shotgun (WGS) entry which is preliminary data.</text>
</comment>
<dbReference type="Gene3D" id="3.90.960.10">
    <property type="entry name" value="YbaK/aminoacyl-tRNA synthetase-associated domain"/>
    <property type="match status" value="1"/>
</dbReference>
<evidence type="ECO:0000313" key="2">
    <source>
        <dbReference type="EMBL" id="MBO3663463.1"/>
    </source>
</evidence>
<dbReference type="PANTHER" id="PTHR30411:SF1">
    <property type="entry name" value="CYTOPLASMIC PROTEIN"/>
    <property type="match status" value="1"/>
</dbReference>
<dbReference type="CDD" id="cd04333">
    <property type="entry name" value="ProX_deacylase"/>
    <property type="match status" value="1"/>
</dbReference>
<gene>
    <name evidence="2" type="ORF">J5V96_08050</name>
</gene>
<name>A0A939TMR5_9MICO</name>